<proteinExistence type="predicted"/>
<accession>A0A195BXH4</accession>
<gene>
    <name evidence="1" type="ORF">ALC53_00229</name>
</gene>
<keyword evidence="2" id="KW-1185">Reference proteome</keyword>
<evidence type="ECO:0000313" key="1">
    <source>
        <dbReference type="EMBL" id="KYM93292.1"/>
    </source>
</evidence>
<sequence>MLTDSEVVIANECIKMLQLFEEIITSEISAYKVTSKYLSSIALEYLSVVGTLVSLERMFSRKLSQLLFLSSLDISD</sequence>
<protein>
    <submittedName>
        <fullName evidence="1">Uncharacterized protein</fullName>
    </submittedName>
</protein>
<dbReference type="Proteomes" id="UP000078540">
    <property type="component" value="Unassembled WGS sequence"/>
</dbReference>
<dbReference type="EMBL" id="KQ976394">
    <property type="protein sequence ID" value="KYM93292.1"/>
    <property type="molecule type" value="Genomic_DNA"/>
</dbReference>
<name>A0A195BXH4_9HYME</name>
<dbReference type="STRING" id="520822.A0A195BXH4"/>
<organism evidence="1 2">
    <name type="scientific">Atta colombica</name>
    <dbReference type="NCBI Taxonomy" id="520822"/>
    <lineage>
        <taxon>Eukaryota</taxon>
        <taxon>Metazoa</taxon>
        <taxon>Ecdysozoa</taxon>
        <taxon>Arthropoda</taxon>
        <taxon>Hexapoda</taxon>
        <taxon>Insecta</taxon>
        <taxon>Pterygota</taxon>
        <taxon>Neoptera</taxon>
        <taxon>Endopterygota</taxon>
        <taxon>Hymenoptera</taxon>
        <taxon>Apocrita</taxon>
        <taxon>Aculeata</taxon>
        <taxon>Formicoidea</taxon>
        <taxon>Formicidae</taxon>
        <taxon>Myrmicinae</taxon>
        <taxon>Atta</taxon>
    </lineage>
</organism>
<evidence type="ECO:0000313" key="2">
    <source>
        <dbReference type="Proteomes" id="UP000078540"/>
    </source>
</evidence>
<reference evidence="1 2" key="1">
    <citation type="submission" date="2015-09" db="EMBL/GenBank/DDBJ databases">
        <title>Atta colombica WGS genome.</title>
        <authorList>
            <person name="Nygaard S."/>
            <person name="Hu H."/>
            <person name="Boomsma J."/>
            <person name="Zhang G."/>
        </authorList>
    </citation>
    <scope>NUCLEOTIDE SEQUENCE [LARGE SCALE GENOMIC DNA]</scope>
    <source>
        <strain evidence="1">Treedump-2</strain>
        <tissue evidence="1">Whole body</tissue>
    </source>
</reference>
<dbReference type="AlphaFoldDB" id="A0A195BXH4"/>